<dbReference type="InterPro" id="IPR032466">
    <property type="entry name" value="Metal_Hydrolase"/>
</dbReference>
<dbReference type="Gene3D" id="3.20.20.140">
    <property type="entry name" value="Metal-dependent hydrolases"/>
    <property type="match status" value="1"/>
</dbReference>
<dbReference type="RefSeq" id="WP_020878613.1">
    <property type="nucleotide sequence ID" value="NZ_ATHJ01000124.1"/>
</dbReference>
<name>S7TBP0_DESML</name>
<keyword evidence="3" id="KW-1185">Reference proteome</keyword>
<dbReference type="Gene3D" id="2.30.40.10">
    <property type="entry name" value="Urease, subunit C, domain 1"/>
    <property type="match status" value="1"/>
</dbReference>
<dbReference type="AlphaFoldDB" id="S7TBP0"/>
<dbReference type="GO" id="GO:0016810">
    <property type="term" value="F:hydrolase activity, acting on carbon-nitrogen (but not peptide) bonds"/>
    <property type="evidence" value="ECO:0007669"/>
    <property type="project" value="InterPro"/>
</dbReference>
<dbReference type="SUPFAM" id="SSF51556">
    <property type="entry name" value="Metallo-dependent hydrolases"/>
    <property type="match status" value="1"/>
</dbReference>
<gene>
    <name evidence="2" type="ORF">dsmv_3480</name>
</gene>
<dbReference type="eggNOG" id="COG1574">
    <property type="taxonomic scope" value="Bacteria"/>
</dbReference>
<dbReference type="Proteomes" id="UP000014977">
    <property type="component" value="Unassembled WGS sequence"/>
</dbReference>
<evidence type="ECO:0000313" key="2">
    <source>
        <dbReference type="EMBL" id="EPR34041.1"/>
    </source>
</evidence>
<dbReference type="EMBL" id="ATHJ01000124">
    <property type="protein sequence ID" value="EPR34041.1"/>
    <property type="molecule type" value="Genomic_DNA"/>
</dbReference>
<dbReference type="PATRIC" id="fig|1121405.3.peg.4031"/>
<keyword evidence="2" id="KW-0378">Hydrolase</keyword>
<dbReference type="CDD" id="cd01300">
    <property type="entry name" value="YtcJ_like"/>
    <property type="match status" value="1"/>
</dbReference>
<proteinExistence type="predicted"/>
<comment type="caution">
    <text evidence="2">The sequence shown here is derived from an EMBL/GenBank/DDBJ whole genome shotgun (WGS) entry which is preliminary data.</text>
</comment>
<dbReference type="STRING" id="897.B2D07_02255"/>
<dbReference type="PANTHER" id="PTHR22642:SF2">
    <property type="entry name" value="PROTEIN LONG AFTER FAR-RED 3"/>
    <property type="match status" value="1"/>
</dbReference>
<dbReference type="SUPFAM" id="SSF51338">
    <property type="entry name" value="Composite domain of metallo-dependent hydrolases"/>
    <property type="match status" value="1"/>
</dbReference>
<feature type="domain" description="Amidohydrolase 3" evidence="1">
    <location>
        <begin position="80"/>
        <end position="572"/>
    </location>
</feature>
<organism evidence="2 3">
    <name type="scientific">Desulfococcus multivorans DSM 2059</name>
    <dbReference type="NCBI Taxonomy" id="1121405"/>
    <lineage>
        <taxon>Bacteria</taxon>
        <taxon>Pseudomonadati</taxon>
        <taxon>Thermodesulfobacteriota</taxon>
        <taxon>Desulfobacteria</taxon>
        <taxon>Desulfobacterales</taxon>
        <taxon>Desulfococcaceae</taxon>
        <taxon>Desulfococcus</taxon>
    </lineage>
</organism>
<accession>S7TBP0</accession>
<dbReference type="PANTHER" id="PTHR22642">
    <property type="entry name" value="IMIDAZOLONEPROPIONASE"/>
    <property type="match status" value="1"/>
</dbReference>
<dbReference type="Gene3D" id="3.10.310.70">
    <property type="match status" value="1"/>
</dbReference>
<evidence type="ECO:0000259" key="1">
    <source>
        <dbReference type="Pfam" id="PF07969"/>
    </source>
</evidence>
<sequence>MEKKWTSAVSVLVITAMFLGLSGVDGKAAAERADLVIKNGKIVTLDPAINLTEALAVKGNRIKAVGTTQEMEALIGPSTKVIDLKGRPVIPGFIEGHGHLPALGRVQMMLDLTMARNWDDIVAMIAEAAQRVEPGAWIQGWGWHQEKWDKPPRSVIDGLPTHHDLSGISPHNPVRLTHASGHASFVNGKALELAGIGPDTPDPPGGEIVRDPNGQPIGMLRESAQDFVRDAFERYQAQRSAEDIRAEQTKQVQLAMKKAVSHGITTFHDCGVSLDTIDLYKKLADEGLLQVRLYVMIKPDKTPFENLAAYRLVDYGNGFLTVRSIKLFMDGALGAHGAWLLEPYTDKPESTGLPTASIDGMTRAAAFGIEHGFQINTHAIGDRANREVLDLYEKVFRAHPGQRGLRWRIEHAQHLHPDDIPRFAALGVIASMQAVHATSDGPWVIKRIGEQRAREGAYAWRKLWDSKAVVSNGTDAPVEDIDPIANFHAAVTRRLPDGSSFFPEQRLTREEALKSYTVNNAYAAFEEHIKGTLTPGKLADMVVLSEDILTVPEDRIAGARVLCTIIDGKIVYENDAAIRHGGS</sequence>
<protein>
    <submittedName>
        <fullName evidence="2">Amidohydrolase 3</fullName>
    </submittedName>
</protein>
<dbReference type="Pfam" id="PF07969">
    <property type="entry name" value="Amidohydro_3"/>
    <property type="match status" value="1"/>
</dbReference>
<dbReference type="InterPro" id="IPR011059">
    <property type="entry name" value="Metal-dep_hydrolase_composite"/>
</dbReference>
<reference evidence="2 3" key="1">
    <citation type="journal article" date="2013" name="Genome Announc.">
        <title>Draft genome sequences for three mercury-methylating, sulfate-reducing bacteria.</title>
        <authorList>
            <person name="Brown S.D."/>
            <person name="Hurt R.A.Jr."/>
            <person name="Gilmour C.C."/>
            <person name="Elias D.A."/>
        </authorList>
    </citation>
    <scope>NUCLEOTIDE SEQUENCE [LARGE SCALE GENOMIC DNA]</scope>
    <source>
        <strain evidence="2 3">DSM 2059</strain>
    </source>
</reference>
<evidence type="ECO:0000313" key="3">
    <source>
        <dbReference type="Proteomes" id="UP000014977"/>
    </source>
</evidence>
<dbReference type="InterPro" id="IPR033932">
    <property type="entry name" value="YtcJ-like"/>
</dbReference>
<dbReference type="InterPro" id="IPR013108">
    <property type="entry name" value="Amidohydro_3"/>
</dbReference>